<dbReference type="EMBL" id="SGXA01000002">
    <property type="protein sequence ID" value="RZS71945.1"/>
    <property type="molecule type" value="Genomic_DNA"/>
</dbReference>
<protein>
    <submittedName>
        <fullName evidence="2">Uncharacterized protein</fullName>
    </submittedName>
</protein>
<dbReference type="RefSeq" id="WP_130542410.1">
    <property type="nucleotide sequence ID" value="NZ_CP042431.1"/>
</dbReference>
<evidence type="ECO:0000313" key="2">
    <source>
        <dbReference type="EMBL" id="RZS71945.1"/>
    </source>
</evidence>
<keyword evidence="3" id="KW-1185">Reference proteome</keyword>
<gene>
    <name evidence="2" type="ORF">EV199_3858</name>
</gene>
<reference evidence="2 3" key="1">
    <citation type="submission" date="2019-02" db="EMBL/GenBank/DDBJ databases">
        <title>Genomic Encyclopedia of Type Strains, Phase IV (KMG-IV): sequencing the most valuable type-strain genomes for metagenomic binning, comparative biology and taxonomic classification.</title>
        <authorList>
            <person name="Goeker M."/>
        </authorList>
    </citation>
    <scope>NUCLEOTIDE SEQUENCE [LARGE SCALE GENOMIC DNA]</scope>
    <source>
        <strain evidence="2 3">DSM 18116</strain>
    </source>
</reference>
<organism evidence="2 3">
    <name type="scientific">Pseudobacter ginsenosidimutans</name>
    <dbReference type="NCBI Taxonomy" id="661488"/>
    <lineage>
        <taxon>Bacteria</taxon>
        <taxon>Pseudomonadati</taxon>
        <taxon>Bacteroidota</taxon>
        <taxon>Chitinophagia</taxon>
        <taxon>Chitinophagales</taxon>
        <taxon>Chitinophagaceae</taxon>
        <taxon>Pseudobacter</taxon>
    </lineage>
</organism>
<evidence type="ECO:0000313" key="3">
    <source>
        <dbReference type="Proteomes" id="UP000293874"/>
    </source>
</evidence>
<dbReference type="AlphaFoldDB" id="A0A4Q7MT06"/>
<keyword evidence="1" id="KW-1133">Transmembrane helix</keyword>
<comment type="caution">
    <text evidence="2">The sequence shown here is derived from an EMBL/GenBank/DDBJ whole genome shotgun (WGS) entry which is preliminary data.</text>
</comment>
<name>A0A4Q7MT06_9BACT</name>
<dbReference type="OrthoDB" id="671593at2"/>
<feature type="transmembrane region" description="Helical" evidence="1">
    <location>
        <begin position="48"/>
        <end position="66"/>
    </location>
</feature>
<keyword evidence="1" id="KW-0812">Transmembrane</keyword>
<sequence length="148" mass="16637">MNIAGTIRKLKFQHTVFLVLLVLAIAGALVYTASATIAGNENLERTGSVVAVILSVACLLVGFNLFKRKMMEARNLELPEMRIRKYFTACMIWWSLIYFPALVALALFVITAYYSFVALAILHCLILLVFTPRKNNIAVLLRLTEKEI</sequence>
<evidence type="ECO:0000256" key="1">
    <source>
        <dbReference type="SAM" id="Phobius"/>
    </source>
</evidence>
<proteinExistence type="predicted"/>
<keyword evidence="1" id="KW-0472">Membrane</keyword>
<accession>A0A4Q7MT06</accession>
<dbReference type="Proteomes" id="UP000293874">
    <property type="component" value="Unassembled WGS sequence"/>
</dbReference>
<feature type="transmembrane region" description="Helical" evidence="1">
    <location>
        <begin position="86"/>
        <end position="107"/>
    </location>
</feature>
<feature type="transmembrane region" description="Helical" evidence="1">
    <location>
        <begin position="113"/>
        <end position="132"/>
    </location>
</feature>